<feature type="binding site" evidence="10">
    <location>
        <position position="453"/>
    </location>
    <ligand>
        <name>Zn(2+)</name>
        <dbReference type="ChEBI" id="CHEBI:29105"/>
    </ligand>
</feature>
<feature type="binding site" evidence="9">
    <location>
        <begin position="57"/>
        <end position="60"/>
    </location>
    <ligand>
        <name>ATP</name>
        <dbReference type="ChEBI" id="CHEBI:30616"/>
    </ligand>
</feature>
<dbReference type="GO" id="GO:0005737">
    <property type="term" value="C:cytoplasm"/>
    <property type="evidence" value="ECO:0007669"/>
    <property type="project" value="TreeGrafter"/>
</dbReference>
<evidence type="ECO:0000256" key="10">
    <source>
        <dbReference type="PIRSR" id="PIRSR039133-3"/>
    </source>
</evidence>
<evidence type="ECO:0000256" key="2">
    <source>
        <dbReference type="ARBA" id="ARBA00005673"/>
    </source>
</evidence>
<evidence type="ECO:0000256" key="4">
    <source>
        <dbReference type="ARBA" id="ARBA00022741"/>
    </source>
</evidence>
<dbReference type="PANTHER" id="PTHR10953">
    <property type="entry name" value="UBIQUITIN-ACTIVATING ENZYME E1"/>
    <property type="match status" value="1"/>
</dbReference>
<evidence type="ECO:0000256" key="1">
    <source>
        <dbReference type="ARBA" id="ARBA00004906"/>
    </source>
</evidence>
<dbReference type="Gene3D" id="1.10.10.2660">
    <property type="entry name" value="Ubiquitin-activating enzyme E1, SCCH domain"/>
    <property type="match status" value="1"/>
</dbReference>
<dbReference type="PANTHER" id="PTHR10953:SF5">
    <property type="entry name" value="SUMO-ACTIVATING ENZYME SUBUNIT 2"/>
    <property type="match status" value="1"/>
</dbReference>
<evidence type="ECO:0000256" key="5">
    <source>
        <dbReference type="ARBA" id="ARBA00022786"/>
    </source>
</evidence>
<sequence length="559" mass="62312">MSDDCGPKCGDYESLVREASVLLVGAGGIGCEVIKNLVLCGLRKLTIVDIDTIDISNLNRQFLYQKKDVSMYKAVVACERAKEAAPGCEISAKVCNVLEWKPDDVAPYDVVLNALDNIKARSHVNYCCIKANIPLIESGSSGFNGQVYPILKNITKCYECQEKPRNIAMPVCTIRQMPENAEHCIAWARKLYELLFGTPDEGNVLNDLNIPQLPISGMSTEVDAYYWVKRAFNYLFNQQIMELIEMKEKWPNDKPPSCIEYPLEEEPLSSDEGDCDRPNKVRKVTGETEKGGEQQYVSIKEKMKIHNVKELATHFRDSAVHVITQKAQLIGTITFDKDDPLCIKFVAAASNLRMLNFNIPQVNTWDVQSIAGSIIPAIAATNAIVAATQVMQLMHLLNAKKKCTSNLTKEAFEKSACKFVWVKGTVTGSMPLVKGALCSPEDLEGPNPKCVICQQRYFRLQLHDLEEWTLQKIVDRVCKVSMGLQVVNIDFDNRNVYDSEFAEDDESYAEKAEQNALPTYGIDDGSILTITCLDTGKQADVQLSVEDSIAAGEFSFLTH</sequence>
<evidence type="ECO:0000259" key="13">
    <source>
        <dbReference type="Pfam" id="PF10585"/>
    </source>
</evidence>
<name>A0AAD8PD33_BABGI</name>
<dbReference type="InterPro" id="IPR000594">
    <property type="entry name" value="ThiF_NAD_FAD-bd"/>
</dbReference>
<feature type="binding site" evidence="10">
    <location>
        <position position="157"/>
    </location>
    <ligand>
        <name>Zn(2+)</name>
        <dbReference type="ChEBI" id="CHEBI:29105"/>
    </ligand>
</feature>
<dbReference type="Pfam" id="PF14732">
    <property type="entry name" value="UAE_UbL"/>
    <property type="match status" value="1"/>
</dbReference>
<comment type="caution">
    <text evidence="15">The sequence shown here is derived from an EMBL/GenBank/DDBJ whole genome shotgun (WGS) entry which is preliminary data.</text>
</comment>
<keyword evidence="4 7" id="KW-0547">Nucleotide-binding</keyword>
<feature type="domain" description="THIF-type NAD/FAD binding fold" evidence="12">
    <location>
        <begin position="16"/>
        <end position="402"/>
    </location>
</feature>
<feature type="binding site" evidence="10">
    <location>
        <position position="450"/>
    </location>
    <ligand>
        <name>Zn(2+)</name>
        <dbReference type="ChEBI" id="CHEBI:29105"/>
    </ligand>
</feature>
<feature type="binding site" evidence="9">
    <location>
        <begin position="116"/>
        <end position="121"/>
    </location>
    <ligand>
        <name>ATP</name>
        <dbReference type="ChEBI" id="CHEBI:30616"/>
    </ligand>
</feature>
<comment type="pathway">
    <text evidence="1">Protein modification; protein ubiquitination.</text>
</comment>
<feature type="domain" description="Ubiquitin/SUMO-activating enzyme ubiquitin-like" evidence="14">
    <location>
        <begin position="464"/>
        <end position="545"/>
    </location>
</feature>
<keyword evidence="3" id="KW-0436">Ligase</keyword>
<comment type="similarity">
    <text evidence="2 7">Belongs to the ubiquitin-activating E1 family.</text>
</comment>
<evidence type="ECO:0000256" key="7">
    <source>
        <dbReference type="PIRNR" id="PIRNR039133"/>
    </source>
</evidence>
<feature type="binding site" evidence="9">
    <location>
        <begin position="25"/>
        <end position="30"/>
    </location>
    <ligand>
        <name>ATP</name>
        <dbReference type="ChEBI" id="CHEBI:30616"/>
    </ligand>
</feature>
<dbReference type="GO" id="GO:0016925">
    <property type="term" value="P:protein sumoylation"/>
    <property type="evidence" value="ECO:0007669"/>
    <property type="project" value="UniProtKB-UniRule"/>
</dbReference>
<evidence type="ECO:0000256" key="8">
    <source>
        <dbReference type="PIRSR" id="PIRSR039133-1"/>
    </source>
</evidence>
<keyword evidence="5 7" id="KW-0833">Ubl conjugation pathway</keyword>
<dbReference type="Proteomes" id="UP001230268">
    <property type="component" value="Unassembled WGS sequence"/>
</dbReference>
<dbReference type="PROSITE" id="PS00865">
    <property type="entry name" value="UBIQUITIN_ACTIVAT_2"/>
    <property type="match status" value="1"/>
</dbReference>
<evidence type="ECO:0000256" key="3">
    <source>
        <dbReference type="ARBA" id="ARBA00022598"/>
    </source>
</evidence>
<proteinExistence type="inferred from homology"/>
<evidence type="ECO:0000259" key="14">
    <source>
        <dbReference type="Pfam" id="PF14732"/>
    </source>
</evidence>
<dbReference type="InterPro" id="IPR033127">
    <property type="entry name" value="UBQ-activ_enz_E1_Cys_AS"/>
</dbReference>
<keyword evidence="7 10" id="KW-0862">Zinc</keyword>
<feature type="domain" description="Ubiquitin-activating enzyme SCCH" evidence="13">
    <location>
        <begin position="295"/>
        <end position="366"/>
    </location>
</feature>
<dbReference type="GO" id="GO:0005524">
    <property type="term" value="F:ATP binding"/>
    <property type="evidence" value="ECO:0007669"/>
    <property type="project" value="UniProtKB-UniRule"/>
</dbReference>
<dbReference type="InterPro" id="IPR045886">
    <property type="entry name" value="ThiF/MoeB/HesA"/>
</dbReference>
<dbReference type="SUPFAM" id="SSF69572">
    <property type="entry name" value="Activating enzymes of the ubiquitin-like proteins"/>
    <property type="match status" value="1"/>
</dbReference>
<dbReference type="GO" id="GO:0046872">
    <property type="term" value="F:metal ion binding"/>
    <property type="evidence" value="ECO:0007669"/>
    <property type="project" value="UniProtKB-KW"/>
</dbReference>
<dbReference type="InterPro" id="IPR035985">
    <property type="entry name" value="Ubiquitin-activating_enz"/>
</dbReference>
<dbReference type="InterPro" id="IPR042063">
    <property type="entry name" value="Ubi_acti_E1_SCCH"/>
</dbReference>
<accession>A0AAD8PD33</accession>
<evidence type="ECO:0000256" key="6">
    <source>
        <dbReference type="ARBA" id="ARBA00022840"/>
    </source>
</evidence>
<dbReference type="PIRSF" id="PIRSF039133">
    <property type="entry name" value="SUMO_E1B"/>
    <property type="match status" value="1"/>
</dbReference>
<protein>
    <recommendedName>
        <fullName evidence="7">SUMO-activating enzyme subunit</fullName>
    </recommendedName>
</protein>
<evidence type="ECO:0000256" key="11">
    <source>
        <dbReference type="PROSITE-ProRule" id="PRU10132"/>
    </source>
</evidence>
<dbReference type="InterPro" id="IPR030661">
    <property type="entry name" value="Uba2"/>
</dbReference>
<organism evidence="15 16">
    <name type="scientific">Babesia gibsoni</name>
    <dbReference type="NCBI Taxonomy" id="33632"/>
    <lineage>
        <taxon>Eukaryota</taxon>
        <taxon>Sar</taxon>
        <taxon>Alveolata</taxon>
        <taxon>Apicomplexa</taxon>
        <taxon>Aconoidasida</taxon>
        <taxon>Piroplasmida</taxon>
        <taxon>Babesiidae</taxon>
        <taxon>Babesia</taxon>
    </lineage>
</organism>
<evidence type="ECO:0000313" key="16">
    <source>
        <dbReference type="Proteomes" id="UP001230268"/>
    </source>
</evidence>
<dbReference type="GO" id="GO:0019948">
    <property type="term" value="F:SUMO activating enzyme activity"/>
    <property type="evidence" value="ECO:0007669"/>
    <property type="project" value="UniProtKB-UniRule"/>
</dbReference>
<dbReference type="Pfam" id="PF00899">
    <property type="entry name" value="ThiF"/>
    <property type="match status" value="1"/>
</dbReference>
<keyword evidence="7 10" id="KW-0479">Metal-binding</keyword>
<gene>
    <name evidence="15" type="ORF">BgAZ_500540</name>
</gene>
<dbReference type="GO" id="GO:0031510">
    <property type="term" value="C:SUMO activating enzyme complex"/>
    <property type="evidence" value="ECO:0007669"/>
    <property type="project" value="UniProtKB-UniRule"/>
</dbReference>
<evidence type="ECO:0000256" key="9">
    <source>
        <dbReference type="PIRSR" id="PIRSR039133-2"/>
    </source>
</evidence>
<keyword evidence="16" id="KW-1185">Reference proteome</keyword>
<reference evidence="15" key="1">
    <citation type="submission" date="2023-08" db="EMBL/GenBank/DDBJ databases">
        <title>Draft sequence of the Babesia gibsoni genome.</title>
        <authorList>
            <person name="Yamagishi J.Y."/>
            <person name="Xuan X.X."/>
        </authorList>
    </citation>
    <scope>NUCLEOTIDE SEQUENCE</scope>
    <source>
        <strain evidence="15">Azabu</strain>
    </source>
</reference>
<comment type="subunit">
    <text evidence="7">Heterodimer.</text>
</comment>
<dbReference type="Gene3D" id="3.40.50.720">
    <property type="entry name" value="NAD(P)-binding Rossmann-like Domain"/>
    <property type="match status" value="1"/>
</dbReference>
<keyword evidence="6 7" id="KW-0067">ATP-binding</keyword>
<feature type="binding site" evidence="9">
    <location>
        <position position="49"/>
    </location>
    <ligand>
        <name>ATP</name>
        <dbReference type="ChEBI" id="CHEBI:30616"/>
    </ligand>
</feature>
<dbReference type="InterPro" id="IPR028077">
    <property type="entry name" value="UAE_UbL_dom"/>
</dbReference>
<dbReference type="Pfam" id="PF10585">
    <property type="entry name" value="UBA_E1_SCCH"/>
    <property type="match status" value="1"/>
</dbReference>
<feature type="binding site" evidence="9">
    <location>
        <position position="73"/>
    </location>
    <ligand>
        <name>ATP</name>
        <dbReference type="ChEBI" id="CHEBI:30616"/>
    </ligand>
</feature>
<dbReference type="EMBL" id="JAVEPI010000005">
    <property type="protein sequence ID" value="KAK1441722.1"/>
    <property type="molecule type" value="Genomic_DNA"/>
</dbReference>
<evidence type="ECO:0000313" key="15">
    <source>
        <dbReference type="EMBL" id="KAK1441722.1"/>
    </source>
</evidence>
<feature type="active site" description="Glycyl thioester intermediate" evidence="8 11">
    <location>
        <position position="172"/>
    </location>
</feature>
<evidence type="ECO:0000259" key="12">
    <source>
        <dbReference type="Pfam" id="PF00899"/>
    </source>
</evidence>
<comment type="pathway">
    <text evidence="7">Protein modification; protein sumoylation.</text>
</comment>
<feature type="binding site" evidence="10">
    <location>
        <position position="160"/>
    </location>
    <ligand>
        <name>Zn(2+)</name>
        <dbReference type="ChEBI" id="CHEBI:29105"/>
    </ligand>
</feature>
<dbReference type="AlphaFoldDB" id="A0AAD8PD33"/>
<dbReference type="InterPro" id="IPR019572">
    <property type="entry name" value="UBA_E1_SCCH"/>
</dbReference>